<dbReference type="Gene3D" id="1.20.1250.20">
    <property type="entry name" value="MFS general substrate transporter like domains"/>
    <property type="match status" value="2"/>
</dbReference>
<dbReference type="PANTHER" id="PTHR11662">
    <property type="entry name" value="SOLUTE CARRIER FAMILY 17"/>
    <property type="match status" value="1"/>
</dbReference>
<dbReference type="InterPro" id="IPR020846">
    <property type="entry name" value="MFS_dom"/>
</dbReference>
<feature type="transmembrane region" description="Helical" evidence="6">
    <location>
        <begin position="229"/>
        <end position="250"/>
    </location>
</feature>
<keyword evidence="3 6" id="KW-0812">Transmembrane</keyword>
<feature type="transmembrane region" description="Helical" evidence="6">
    <location>
        <begin position="360"/>
        <end position="382"/>
    </location>
</feature>
<evidence type="ECO:0000256" key="3">
    <source>
        <dbReference type="ARBA" id="ARBA00022692"/>
    </source>
</evidence>
<feature type="transmembrane region" description="Helical" evidence="6">
    <location>
        <begin position="43"/>
        <end position="63"/>
    </location>
</feature>
<accession>A0ABT9XHZ4</accession>
<dbReference type="Proteomes" id="UP001232973">
    <property type="component" value="Unassembled WGS sequence"/>
</dbReference>
<feature type="transmembrane region" description="Helical" evidence="6">
    <location>
        <begin position="7"/>
        <end position="23"/>
    </location>
</feature>
<evidence type="ECO:0000313" key="8">
    <source>
        <dbReference type="EMBL" id="MDQ0189915.1"/>
    </source>
</evidence>
<feature type="domain" description="Major facilitator superfamily (MFS) profile" evidence="7">
    <location>
        <begin position="9"/>
        <end position="415"/>
    </location>
</feature>
<dbReference type="InterPro" id="IPR011701">
    <property type="entry name" value="MFS"/>
</dbReference>
<evidence type="ECO:0000313" key="9">
    <source>
        <dbReference type="Proteomes" id="UP001232973"/>
    </source>
</evidence>
<dbReference type="SUPFAM" id="SSF103473">
    <property type="entry name" value="MFS general substrate transporter"/>
    <property type="match status" value="1"/>
</dbReference>
<evidence type="ECO:0000259" key="7">
    <source>
        <dbReference type="PROSITE" id="PS50850"/>
    </source>
</evidence>
<protein>
    <submittedName>
        <fullName evidence="8">Sugar phosphate permease</fullName>
    </submittedName>
</protein>
<feature type="transmembrane region" description="Helical" evidence="6">
    <location>
        <begin position="299"/>
        <end position="320"/>
    </location>
</feature>
<proteinExistence type="predicted"/>
<comment type="subcellular location">
    <subcellularLocation>
        <location evidence="1">Cell membrane</location>
        <topology evidence="1">Multi-pass membrane protein</topology>
    </subcellularLocation>
</comment>
<organism evidence="8 9">
    <name type="scientific">Alicyclobacillus cycloheptanicus</name>
    <dbReference type="NCBI Taxonomy" id="1457"/>
    <lineage>
        <taxon>Bacteria</taxon>
        <taxon>Bacillati</taxon>
        <taxon>Bacillota</taxon>
        <taxon>Bacilli</taxon>
        <taxon>Bacillales</taxon>
        <taxon>Alicyclobacillaceae</taxon>
        <taxon>Alicyclobacillus</taxon>
    </lineage>
</organism>
<feature type="transmembrane region" description="Helical" evidence="6">
    <location>
        <begin position="166"/>
        <end position="184"/>
    </location>
</feature>
<keyword evidence="2" id="KW-0813">Transport</keyword>
<evidence type="ECO:0000256" key="2">
    <source>
        <dbReference type="ARBA" id="ARBA00022448"/>
    </source>
</evidence>
<comment type="caution">
    <text evidence="8">The sequence shown here is derived from an EMBL/GenBank/DDBJ whole genome shotgun (WGS) entry which is preliminary data.</text>
</comment>
<reference evidence="8 9" key="1">
    <citation type="submission" date="2023-07" db="EMBL/GenBank/DDBJ databases">
        <title>Genomic Encyclopedia of Type Strains, Phase IV (KMG-IV): sequencing the most valuable type-strain genomes for metagenomic binning, comparative biology and taxonomic classification.</title>
        <authorList>
            <person name="Goeker M."/>
        </authorList>
    </citation>
    <scope>NUCLEOTIDE SEQUENCE [LARGE SCALE GENOMIC DNA]</scope>
    <source>
        <strain evidence="8 9">DSM 4006</strain>
    </source>
</reference>
<feature type="transmembrane region" description="Helical" evidence="6">
    <location>
        <begin position="133"/>
        <end position="160"/>
    </location>
</feature>
<dbReference type="InterPro" id="IPR050382">
    <property type="entry name" value="MFS_Na/Anion_cotransporter"/>
</dbReference>
<dbReference type="Pfam" id="PF07690">
    <property type="entry name" value="MFS_1"/>
    <property type="match status" value="1"/>
</dbReference>
<dbReference type="RefSeq" id="WP_274456972.1">
    <property type="nucleotide sequence ID" value="NZ_CP067097.1"/>
</dbReference>
<dbReference type="EMBL" id="JAUSTP010000012">
    <property type="protein sequence ID" value="MDQ0189915.1"/>
    <property type="molecule type" value="Genomic_DNA"/>
</dbReference>
<feature type="transmembrane region" description="Helical" evidence="6">
    <location>
        <begin position="388"/>
        <end position="410"/>
    </location>
</feature>
<name>A0ABT9XHZ4_9BACL</name>
<feature type="transmembrane region" description="Helical" evidence="6">
    <location>
        <begin position="262"/>
        <end position="287"/>
    </location>
</feature>
<feature type="transmembrane region" description="Helical" evidence="6">
    <location>
        <begin position="326"/>
        <end position="348"/>
    </location>
</feature>
<dbReference type="InterPro" id="IPR036259">
    <property type="entry name" value="MFS_trans_sf"/>
</dbReference>
<gene>
    <name evidence="8" type="ORF">J2S03_001778</name>
</gene>
<keyword evidence="4 6" id="KW-1133">Transmembrane helix</keyword>
<dbReference type="PROSITE" id="PS50850">
    <property type="entry name" value="MFS"/>
    <property type="match status" value="1"/>
</dbReference>
<keyword evidence="9" id="KW-1185">Reference proteome</keyword>
<evidence type="ECO:0000256" key="5">
    <source>
        <dbReference type="ARBA" id="ARBA00023136"/>
    </source>
</evidence>
<evidence type="ECO:0000256" key="4">
    <source>
        <dbReference type="ARBA" id="ARBA00022989"/>
    </source>
</evidence>
<evidence type="ECO:0000256" key="1">
    <source>
        <dbReference type="ARBA" id="ARBA00004651"/>
    </source>
</evidence>
<sequence>MRSKYRWVIVVFVAFITLINYLDRSAVSYATAPITSALHINNFWWGIIGSAFSIGYLVLAFVGGPIVDRFGVKRVWTSAAAVWSIVTILTAGAASAVGLFIIRVLLGVSEGPAFPAVTRAMSRWLPNQERGKALGLIVGAGVPFSLMIGGPVVTALLGGIGWKGTFVILGLLGLLWVVLWLGVFRDTPSQHKRVNAAEREYIEAGQIAEEKETHLQRTQWGKIFKNGNLWWSAFGYFAWGFMFWAFMYWLPGYLGQVYKLNLAAVGAFSVLPWAAGTVGAVLGGYLVDVFYKRRASIRTRFITMGVAILLAGASLIPIIASPSLGVSITFISLGIGFGMVTGPLWWVVSIDAAPEQPAAAAGFVDAAFALSGIVAPALMGFVSQATGSFSSGFMVMIILALLSGLGLLLFTRERGRQASALTVEEVNESGA</sequence>
<dbReference type="PANTHER" id="PTHR11662:SF399">
    <property type="entry name" value="FI19708P1-RELATED"/>
    <property type="match status" value="1"/>
</dbReference>
<feature type="transmembrane region" description="Helical" evidence="6">
    <location>
        <begin position="75"/>
        <end position="94"/>
    </location>
</feature>
<evidence type="ECO:0000256" key="6">
    <source>
        <dbReference type="SAM" id="Phobius"/>
    </source>
</evidence>
<keyword evidence="5 6" id="KW-0472">Membrane</keyword>